<evidence type="ECO:0000256" key="1">
    <source>
        <dbReference type="ARBA" id="ARBA00004651"/>
    </source>
</evidence>
<dbReference type="GO" id="GO:0005886">
    <property type="term" value="C:plasma membrane"/>
    <property type="evidence" value="ECO:0007669"/>
    <property type="project" value="UniProtKB-SubCell"/>
</dbReference>
<evidence type="ECO:0000256" key="7">
    <source>
        <dbReference type="ARBA" id="ARBA00023224"/>
    </source>
</evidence>
<keyword evidence="2 8" id="KW-1003">Cell membrane</keyword>
<organism evidence="9 10">
    <name type="scientific">Aphidius gifuensis</name>
    <name type="common">Parasitoid wasp</name>
    <dbReference type="NCBI Taxonomy" id="684658"/>
    <lineage>
        <taxon>Eukaryota</taxon>
        <taxon>Metazoa</taxon>
        <taxon>Ecdysozoa</taxon>
        <taxon>Arthropoda</taxon>
        <taxon>Hexapoda</taxon>
        <taxon>Insecta</taxon>
        <taxon>Pterygota</taxon>
        <taxon>Neoptera</taxon>
        <taxon>Endopterygota</taxon>
        <taxon>Hymenoptera</taxon>
        <taxon>Apocrita</taxon>
        <taxon>Ichneumonoidea</taxon>
        <taxon>Braconidae</taxon>
        <taxon>Aphidiinae</taxon>
        <taxon>Aphidius</taxon>
    </lineage>
</organism>
<dbReference type="AlphaFoldDB" id="A0A834XVN4"/>
<dbReference type="Pfam" id="PF08395">
    <property type="entry name" value="7tm_7"/>
    <property type="match status" value="1"/>
</dbReference>
<evidence type="ECO:0000313" key="9">
    <source>
        <dbReference type="EMBL" id="KAF7992965.1"/>
    </source>
</evidence>
<dbReference type="PANTHER" id="PTHR21143">
    <property type="entry name" value="INVERTEBRATE GUSTATORY RECEPTOR"/>
    <property type="match status" value="1"/>
</dbReference>
<feature type="transmembrane region" description="Helical" evidence="8">
    <location>
        <begin position="290"/>
        <end position="308"/>
    </location>
</feature>
<dbReference type="GO" id="GO:0043025">
    <property type="term" value="C:neuronal cell body"/>
    <property type="evidence" value="ECO:0007669"/>
    <property type="project" value="TreeGrafter"/>
</dbReference>
<evidence type="ECO:0000256" key="2">
    <source>
        <dbReference type="ARBA" id="ARBA00022475"/>
    </source>
</evidence>
<evidence type="ECO:0000256" key="5">
    <source>
        <dbReference type="ARBA" id="ARBA00023136"/>
    </source>
</evidence>
<comment type="similarity">
    <text evidence="8">Belongs to the insect chemoreceptor superfamily. Gustatory receptor (GR) family.</text>
</comment>
<feature type="transmembrane region" description="Helical" evidence="8">
    <location>
        <begin position="171"/>
        <end position="190"/>
    </location>
</feature>
<keyword evidence="5 8" id="KW-0472">Membrane</keyword>
<accession>A0A834XVN4</accession>
<evidence type="ECO:0000256" key="8">
    <source>
        <dbReference type="RuleBase" id="RU363108"/>
    </source>
</evidence>
<evidence type="ECO:0000313" key="10">
    <source>
        <dbReference type="Proteomes" id="UP000639338"/>
    </source>
</evidence>
<feature type="transmembrane region" description="Helical" evidence="8">
    <location>
        <begin position="348"/>
        <end position="375"/>
    </location>
</feature>
<keyword evidence="6 8" id="KW-0675">Receptor</keyword>
<reference evidence="9 10" key="1">
    <citation type="submission" date="2020-08" db="EMBL/GenBank/DDBJ databases">
        <title>Aphidius gifuensis genome sequencing and assembly.</title>
        <authorList>
            <person name="Du Z."/>
        </authorList>
    </citation>
    <scope>NUCLEOTIDE SEQUENCE [LARGE SCALE GENOMIC DNA]</scope>
    <source>
        <strain evidence="9">YNYX2018</strain>
        <tissue evidence="9">Adults</tissue>
    </source>
</reference>
<gene>
    <name evidence="9" type="ORF">HCN44_005746</name>
</gene>
<dbReference type="GO" id="GO:0007165">
    <property type="term" value="P:signal transduction"/>
    <property type="evidence" value="ECO:0007669"/>
    <property type="project" value="UniProtKB-KW"/>
</dbReference>
<feature type="transmembrane region" description="Helical" evidence="8">
    <location>
        <begin position="242"/>
        <end position="270"/>
    </location>
</feature>
<keyword evidence="4 8" id="KW-1133">Transmembrane helix</keyword>
<dbReference type="OrthoDB" id="7698893at2759"/>
<keyword evidence="10" id="KW-1185">Reference proteome</keyword>
<feature type="transmembrane region" description="Helical" evidence="8">
    <location>
        <begin position="138"/>
        <end position="159"/>
    </location>
</feature>
<feature type="transmembrane region" description="Helical" evidence="8">
    <location>
        <begin position="481"/>
        <end position="501"/>
    </location>
</feature>
<sequence length="615" mass="71430">MNSLKKLKNKNLSVYYYHKLLGLCPFILMDNEIYRASICGIIYTFILCIIYTHIYIRVVIRRFSFILPSETPMSTISDFIGITFDYLITISIWLIVIFRQNQLSKILNCFKNNYLFLKKIGIYEDYEMIYCSFRNWTFIINFAYYALLICDHAVLSMYTEFDLIIWAPLNFLRVITHDFIVLYSISLIIVKNRYTSINEFIKKLSFNLQQRNADYEKSLDLLKLLGPLHANLTNLLKLLESFFMIPIIFSLGSHFVQLTSCLYIVLMYMINNKVWSIRFIGSFVSTTSWFIFHSVEIIILIIVASTTCNEGNKIGINLHKLLINCTNERLSNLVKILSLRLLQQPVSFTLYGFIDLNAALLYQVINFVIFFILLIKYTNFNYHLIRKNYGLSLTINWILLTMPKMLQVLSTTIFSCLVILLANYFSTLNKQLKVIVNKANNYNIEIIGNPDVIAENIRQTSQIHYDLCKISKFLNHKFNGLLIITVTTAFAILSSTFYFIFVEVQSAHYTDLNRIGIYVSWQIIHAYPVVVTVIACNWASNQATHTGELIHKINVEKTDTKLYQTIQSFALQLHHQKVEFSGACLFPINSKLLQSMIAHVTTSLVILIQFQPSIE</sequence>
<comment type="caution">
    <text evidence="8">Lacks conserved residue(s) required for the propagation of feature annotation.</text>
</comment>
<feature type="transmembrane region" description="Helical" evidence="8">
    <location>
        <begin position="405"/>
        <end position="425"/>
    </location>
</feature>
<dbReference type="InterPro" id="IPR013604">
    <property type="entry name" value="7TM_chemorcpt"/>
</dbReference>
<dbReference type="PANTHER" id="PTHR21143:SF133">
    <property type="entry name" value="GUSTATORY AND PHEROMONE RECEPTOR 32A-RELATED"/>
    <property type="match status" value="1"/>
</dbReference>
<dbReference type="EMBL" id="JACMRX010000003">
    <property type="protein sequence ID" value="KAF7992965.1"/>
    <property type="molecule type" value="Genomic_DNA"/>
</dbReference>
<dbReference type="Proteomes" id="UP000639338">
    <property type="component" value="Unassembled WGS sequence"/>
</dbReference>
<feature type="transmembrane region" description="Helical" evidence="8">
    <location>
        <begin position="76"/>
        <end position="98"/>
    </location>
</feature>
<dbReference type="GO" id="GO:0008049">
    <property type="term" value="P:male courtship behavior"/>
    <property type="evidence" value="ECO:0007669"/>
    <property type="project" value="TreeGrafter"/>
</dbReference>
<comment type="caution">
    <text evidence="9">The sequence shown here is derived from an EMBL/GenBank/DDBJ whole genome shotgun (WGS) entry which is preliminary data.</text>
</comment>
<evidence type="ECO:0000256" key="3">
    <source>
        <dbReference type="ARBA" id="ARBA00022692"/>
    </source>
</evidence>
<proteinExistence type="inferred from homology"/>
<dbReference type="GO" id="GO:0030424">
    <property type="term" value="C:axon"/>
    <property type="evidence" value="ECO:0007669"/>
    <property type="project" value="TreeGrafter"/>
</dbReference>
<name>A0A834XVN4_APHGI</name>
<dbReference type="GO" id="GO:0050909">
    <property type="term" value="P:sensory perception of taste"/>
    <property type="evidence" value="ECO:0007669"/>
    <property type="project" value="InterPro"/>
</dbReference>
<evidence type="ECO:0000256" key="6">
    <source>
        <dbReference type="ARBA" id="ARBA00023170"/>
    </source>
</evidence>
<protein>
    <recommendedName>
        <fullName evidence="8">Gustatory receptor</fullName>
    </recommendedName>
</protein>
<dbReference type="GO" id="GO:0030425">
    <property type="term" value="C:dendrite"/>
    <property type="evidence" value="ECO:0007669"/>
    <property type="project" value="TreeGrafter"/>
</dbReference>
<evidence type="ECO:0000256" key="4">
    <source>
        <dbReference type="ARBA" id="ARBA00022989"/>
    </source>
</evidence>
<keyword evidence="7 8" id="KW-0807">Transducer</keyword>
<keyword evidence="3 8" id="KW-0812">Transmembrane</keyword>
<dbReference type="GO" id="GO:0007635">
    <property type="term" value="P:chemosensory behavior"/>
    <property type="evidence" value="ECO:0007669"/>
    <property type="project" value="TreeGrafter"/>
</dbReference>
<comment type="function">
    <text evidence="8">Gustatory receptor which mediates acceptance or avoidance behavior, depending on its substrates.</text>
</comment>
<comment type="subcellular location">
    <subcellularLocation>
        <location evidence="1 8">Cell membrane</location>
        <topology evidence="1 8">Multi-pass membrane protein</topology>
    </subcellularLocation>
</comment>
<feature type="transmembrane region" description="Helical" evidence="8">
    <location>
        <begin position="33"/>
        <end position="56"/>
    </location>
</feature>